<dbReference type="Proteomes" id="UP000326944">
    <property type="component" value="Chromosome"/>
</dbReference>
<organism evidence="3 4">
    <name type="scientific">Sulfurimonas lithotrophica</name>
    <dbReference type="NCBI Taxonomy" id="2590022"/>
    <lineage>
        <taxon>Bacteria</taxon>
        <taxon>Pseudomonadati</taxon>
        <taxon>Campylobacterota</taxon>
        <taxon>Epsilonproteobacteria</taxon>
        <taxon>Campylobacterales</taxon>
        <taxon>Sulfurimonadaceae</taxon>
        <taxon>Sulfurimonas</taxon>
    </lineage>
</organism>
<evidence type="ECO:0000256" key="1">
    <source>
        <dbReference type="ARBA" id="ARBA00009460"/>
    </source>
</evidence>
<keyword evidence="2 3" id="KW-0418">Kinase</keyword>
<dbReference type="PANTHER" id="PTHR12149">
    <property type="entry name" value="FRUCTOSAMINE 3 KINASE-RELATED PROTEIN"/>
    <property type="match status" value="1"/>
</dbReference>
<evidence type="ECO:0000313" key="4">
    <source>
        <dbReference type="Proteomes" id="UP000326944"/>
    </source>
</evidence>
<sequence length="255" mass="29853">MLIYKMSSIFIKHNHTQFEDSLLKEADGLKALSDALSPDAKVITPKIYEVDENSMHLEKIYSASPSKEQYLTLGKELAKMHKRVYEFYGYAEDNHIGLSLQKNILSKNWGEFFIIYRLNYQLSLIQDKAIQSRFQSILDANKKKLESFLNDTTKHPSLLHGDLWSGNVMFDNEYIYLIDPAAYYGDREVDIAMTEMFGGFDREFYDSYEKEYPKSKHYNTKKIIYNLYHYLNHYNLFGHGYLGGCEDGFELIKSL</sequence>
<dbReference type="PIRSF" id="PIRSF006221">
    <property type="entry name" value="Ketosamine-3-kinase"/>
    <property type="match status" value="1"/>
</dbReference>
<dbReference type="Gene3D" id="3.90.1200.10">
    <property type="match status" value="1"/>
</dbReference>
<gene>
    <name evidence="3" type="ORF">FJR48_11465</name>
</gene>
<protein>
    <submittedName>
        <fullName evidence="3">Fructosamine kinase family protein</fullName>
    </submittedName>
</protein>
<dbReference type="InterPro" id="IPR016477">
    <property type="entry name" value="Fructo-/Ketosamine-3-kinase"/>
</dbReference>
<reference evidence="3 4" key="1">
    <citation type="submission" date="2019-09" db="EMBL/GenBank/DDBJ databases">
        <title>Sulfurimonas gotlandica sp. nov., a chemoautotrophic and psychrotolerant epsilonproteobacterium isolated from a pelagic redoxcline, and an emended description of the genus Sulfurimonas.</title>
        <authorList>
            <person name="Wang S."/>
            <person name="Jiang L."/>
            <person name="Shao S."/>
        </authorList>
    </citation>
    <scope>NUCLEOTIDE SEQUENCE [LARGE SCALE GENOMIC DNA]</scope>
    <source>
        <strain evidence="3 4">GYSZ_1</strain>
    </source>
</reference>
<dbReference type="RefSeq" id="WP_152308256.1">
    <property type="nucleotide sequence ID" value="NZ_CP043617.1"/>
</dbReference>
<dbReference type="GO" id="GO:0016301">
    <property type="term" value="F:kinase activity"/>
    <property type="evidence" value="ECO:0007669"/>
    <property type="project" value="UniProtKB-UniRule"/>
</dbReference>
<evidence type="ECO:0000313" key="3">
    <source>
        <dbReference type="EMBL" id="QFR50308.1"/>
    </source>
</evidence>
<name>A0A5P8P3I5_9BACT</name>
<evidence type="ECO:0000256" key="2">
    <source>
        <dbReference type="PIRNR" id="PIRNR006221"/>
    </source>
</evidence>
<dbReference type="AlphaFoldDB" id="A0A5P8P3I5"/>
<keyword evidence="2" id="KW-0808">Transferase</keyword>
<keyword evidence="4" id="KW-1185">Reference proteome</keyword>
<dbReference type="KEGG" id="sulg:FJR48_11465"/>
<dbReference type="OrthoDB" id="5291879at2"/>
<dbReference type="InterPro" id="IPR011009">
    <property type="entry name" value="Kinase-like_dom_sf"/>
</dbReference>
<dbReference type="Pfam" id="PF03881">
    <property type="entry name" value="Fructosamin_kin"/>
    <property type="match status" value="1"/>
</dbReference>
<comment type="similarity">
    <text evidence="1 2">Belongs to the fructosamine kinase family.</text>
</comment>
<dbReference type="SUPFAM" id="SSF56112">
    <property type="entry name" value="Protein kinase-like (PK-like)"/>
    <property type="match status" value="1"/>
</dbReference>
<accession>A0A5P8P3I5</accession>
<proteinExistence type="inferred from homology"/>
<dbReference type="EMBL" id="CP043617">
    <property type="protein sequence ID" value="QFR50308.1"/>
    <property type="molecule type" value="Genomic_DNA"/>
</dbReference>
<dbReference type="PANTHER" id="PTHR12149:SF8">
    <property type="entry name" value="PROTEIN-RIBULOSAMINE 3-KINASE"/>
    <property type="match status" value="1"/>
</dbReference>